<feature type="active site" description="Proton donor/acceptor" evidence="3">
    <location>
        <position position="142"/>
    </location>
</feature>
<feature type="domain" description="Xylose isomerase-like TIM barrel" evidence="4">
    <location>
        <begin position="22"/>
        <end position="255"/>
    </location>
</feature>
<keyword evidence="1 2" id="KW-0413">Isomerase</keyword>
<dbReference type="Pfam" id="PF01261">
    <property type="entry name" value="AP_endonuc_2"/>
    <property type="match status" value="1"/>
</dbReference>
<dbReference type="RefSeq" id="WP_074948992.1">
    <property type="nucleotide sequence ID" value="NZ_FPBV01000001.1"/>
</dbReference>
<dbReference type="FunFam" id="3.20.20.150:FF:000007">
    <property type="entry name" value="Hydroxypyruvate isomerase"/>
    <property type="match status" value="1"/>
</dbReference>
<name>A0A1I7FQF3_9BACL</name>
<keyword evidence="6" id="KW-1185">Reference proteome</keyword>
<dbReference type="GO" id="GO:0046487">
    <property type="term" value="P:glyoxylate metabolic process"/>
    <property type="evidence" value="ECO:0007669"/>
    <property type="project" value="TreeGrafter"/>
</dbReference>
<dbReference type="AlphaFoldDB" id="A0A1I7FQF3"/>
<dbReference type="InterPro" id="IPR013022">
    <property type="entry name" value="Xyl_isomerase-like_TIM-brl"/>
</dbReference>
<dbReference type="Gene3D" id="3.20.20.150">
    <property type="entry name" value="Divalent-metal-dependent TIM barrel enzymes"/>
    <property type="match status" value="1"/>
</dbReference>
<dbReference type="EMBL" id="FPBV01000001">
    <property type="protein sequence ID" value="SFU38447.1"/>
    <property type="molecule type" value="Genomic_DNA"/>
</dbReference>
<evidence type="ECO:0000256" key="2">
    <source>
        <dbReference type="PIRNR" id="PIRNR006241"/>
    </source>
</evidence>
<dbReference type="InterPro" id="IPR036237">
    <property type="entry name" value="Xyl_isomerase-like_sf"/>
</dbReference>
<feature type="active site" description="Proton donor/acceptor" evidence="3">
    <location>
        <position position="239"/>
    </location>
</feature>
<dbReference type="OrthoDB" id="9786584at2"/>
<organism evidence="5 6">
    <name type="scientific">Alicyclobacillus macrosporangiidus</name>
    <dbReference type="NCBI Taxonomy" id="392015"/>
    <lineage>
        <taxon>Bacteria</taxon>
        <taxon>Bacillati</taxon>
        <taxon>Bacillota</taxon>
        <taxon>Bacilli</taxon>
        <taxon>Bacillales</taxon>
        <taxon>Alicyclobacillaceae</taxon>
        <taxon>Alicyclobacillus</taxon>
    </lineage>
</organism>
<keyword evidence="5" id="KW-0670">Pyruvate</keyword>
<accession>A0A1I7FQF3</accession>
<proteinExistence type="inferred from homology"/>
<reference evidence="6" key="1">
    <citation type="submission" date="2016-10" db="EMBL/GenBank/DDBJ databases">
        <authorList>
            <person name="Varghese N."/>
        </authorList>
    </citation>
    <scope>NUCLEOTIDE SEQUENCE [LARGE SCALE GENOMIC DNA]</scope>
    <source>
        <strain evidence="6">DSM 17980</strain>
    </source>
</reference>
<dbReference type="Proteomes" id="UP000183508">
    <property type="component" value="Unassembled WGS sequence"/>
</dbReference>
<evidence type="ECO:0000256" key="3">
    <source>
        <dbReference type="PIRSR" id="PIRSR006241-50"/>
    </source>
</evidence>
<protein>
    <submittedName>
        <fullName evidence="5">Hydroxypyruvate isomerase</fullName>
    </submittedName>
</protein>
<dbReference type="STRING" id="392015.SAMN05421543_101397"/>
<dbReference type="SUPFAM" id="SSF51658">
    <property type="entry name" value="Xylose isomerase-like"/>
    <property type="match status" value="1"/>
</dbReference>
<sequence>MRAAPNLSLLFLEVPFLERFGRARAAGFCAVEVQFPYAHRPDELRHALREAGVEVVLFNLPAGDWAAGDRGLACDPDRREAFRDSVETAIEYAEALGCLRVHCMAGRVPDGQEPEDVWPILVENIRYAAERLGRYGRTVMVEACNARDMPGFALPAVGRAVDLLQEVGRDNVRLQFDFYHVQRSQGELLATYRAVRDLVGHVQIADNPGRHEPGTGEIHYRNVLAAVAQSGYSGYVGLEYIPSGRTEDSFAWMDEEEMRTWLTR</sequence>
<dbReference type="PANTHER" id="PTHR43489:SF6">
    <property type="entry name" value="HYDROXYPYRUVATE ISOMERASE-RELATED"/>
    <property type="match status" value="1"/>
</dbReference>
<dbReference type="GO" id="GO:0008903">
    <property type="term" value="F:hydroxypyruvate isomerase activity"/>
    <property type="evidence" value="ECO:0007669"/>
    <property type="project" value="TreeGrafter"/>
</dbReference>
<gene>
    <name evidence="5" type="ORF">SAMN05421543_101397</name>
</gene>
<comment type="similarity">
    <text evidence="2">Belongs to the hyi family.</text>
</comment>
<evidence type="ECO:0000259" key="4">
    <source>
        <dbReference type="Pfam" id="PF01261"/>
    </source>
</evidence>
<evidence type="ECO:0000313" key="6">
    <source>
        <dbReference type="Proteomes" id="UP000183508"/>
    </source>
</evidence>
<dbReference type="PANTHER" id="PTHR43489">
    <property type="entry name" value="ISOMERASE"/>
    <property type="match status" value="1"/>
</dbReference>
<dbReference type="InterPro" id="IPR026040">
    <property type="entry name" value="HyI-like"/>
</dbReference>
<dbReference type="InterPro" id="IPR050417">
    <property type="entry name" value="Sugar_Epim/Isomerase"/>
</dbReference>
<dbReference type="PIRSF" id="PIRSF006241">
    <property type="entry name" value="HyI"/>
    <property type="match status" value="1"/>
</dbReference>
<evidence type="ECO:0000313" key="5">
    <source>
        <dbReference type="EMBL" id="SFU38447.1"/>
    </source>
</evidence>
<evidence type="ECO:0000256" key="1">
    <source>
        <dbReference type="ARBA" id="ARBA00023235"/>
    </source>
</evidence>